<evidence type="ECO:0000256" key="5">
    <source>
        <dbReference type="ARBA" id="ARBA00022679"/>
    </source>
</evidence>
<dbReference type="InterPro" id="IPR018371">
    <property type="entry name" value="Chitin-binding_1_CS"/>
</dbReference>
<keyword evidence="12" id="KW-0961">Cell wall biogenesis/degradation</keyword>
<organism evidence="21">
    <name type="scientific">Colletotrichum graminicola (strain M1.001 / M2 / FGSC 10212)</name>
    <name type="common">Maize anthracnose fungus</name>
    <name type="synonym">Glomerella graminicola</name>
    <dbReference type="NCBI Taxonomy" id="645133"/>
    <lineage>
        <taxon>Eukaryota</taxon>
        <taxon>Fungi</taxon>
        <taxon>Dikarya</taxon>
        <taxon>Ascomycota</taxon>
        <taxon>Pezizomycotina</taxon>
        <taxon>Sordariomycetes</taxon>
        <taxon>Hypocreomycetidae</taxon>
        <taxon>Glomerellales</taxon>
        <taxon>Glomerellaceae</taxon>
        <taxon>Colletotrichum</taxon>
        <taxon>Colletotrichum graminicola species complex</taxon>
    </lineage>
</organism>
<dbReference type="GO" id="GO:0005975">
    <property type="term" value="P:carbohydrate metabolic process"/>
    <property type="evidence" value="ECO:0007669"/>
    <property type="project" value="InterPro"/>
</dbReference>
<keyword evidence="4" id="KW-0328">Glycosyltransferase</keyword>
<keyword evidence="9" id="KW-0325">Glycoprotein</keyword>
<keyword evidence="7 15" id="KW-0378">Hydrolase</keyword>
<dbReference type="SUPFAM" id="SSF49899">
    <property type="entry name" value="Concanavalin A-like lectins/glucanases"/>
    <property type="match status" value="1"/>
</dbReference>
<dbReference type="GO" id="GO:0008061">
    <property type="term" value="F:chitin binding"/>
    <property type="evidence" value="ECO:0007669"/>
    <property type="project" value="InterPro"/>
</dbReference>
<dbReference type="FunFam" id="2.60.120.200:FF:000159">
    <property type="entry name" value="Glycosidase"/>
    <property type="match status" value="1"/>
</dbReference>
<dbReference type="InterPro" id="IPR013320">
    <property type="entry name" value="ConA-like_dom_sf"/>
</dbReference>
<feature type="compositionally biased region" description="Gly residues" evidence="17">
    <location>
        <begin position="387"/>
        <end position="408"/>
    </location>
</feature>
<proteinExistence type="inferred from homology"/>
<dbReference type="InterPro" id="IPR050546">
    <property type="entry name" value="Glycosyl_Hydrlase_16"/>
</dbReference>
<evidence type="ECO:0000256" key="4">
    <source>
        <dbReference type="ARBA" id="ARBA00022676"/>
    </source>
</evidence>
<comment type="similarity">
    <text evidence="13">Belongs to the glycosyl hydrolase 16 family. CRH1 subfamily.</text>
</comment>
<evidence type="ECO:0000256" key="2">
    <source>
        <dbReference type="ARBA" id="ARBA00004589"/>
    </source>
</evidence>
<evidence type="ECO:0000256" key="16">
    <source>
        <dbReference type="PIRSR" id="PIRSR037299-1"/>
    </source>
</evidence>
<dbReference type="EC" id="3.2.-.-" evidence="15"/>
<feature type="active site" description="Proton donor" evidence="16">
    <location>
        <position position="166"/>
    </location>
</feature>
<dbReference type="GO" id="GO:0008843">
    <property type="term" value="F:endochitinase activity"/>
    <property type="evidence" value="ECO:0007669"/>
    <property type="project" value="UniProtKB-EC"/>
</dbReference>
<dbReference type="HOGENOM" id="CLU_040459_0_0_1"/>
<dbReference type="STRING" id="645133.E3QZ19"/>
<evidence type="ECO:0000256" key="14">
    <source>
        <dbReference type="ARBA" id="ARBA00093308"/>
    </source>
</evidence>
<dbReference type="AlphaFoldDB" id="E3QZ19"/>
<dbReference type="Pfam" id="PF00722">
    <property type="entry name" value="Glyco_hydro_16"/>
    <property type="match status" value="1"/>
</dbReference>
<keyword evidence="21" id="KW-1185">Reference proteome</keyword>
<keyword evidence="8 15" id="KW-0472">Membrane</keyword>
<evidence type="ECO:0000256" key="12">
    <source>
        <dbReference type="ARBA" id="ARBA00023316"/>
    </source>
</evidence>
<feature type="signal peptide" evidence="18">
    <location>
        <begin position="1"/>
        <end position="19"/>
    </location>
</feature>
<dbReference type="Gene3D" id="2.60.120.200">
    <property type="match status" value="1"/>
</dbReference>
<name>E3QZ19_COLGM</name>
<keyword evidence="3" id="KW-0336">GPI-anchor</keyword>
<dbReference type="PIRSF" id="PIRSF037299">
    <property type="entry name" value="Glycosidase_CRH1_prd"/>
    <property type="match status" value="1"/>
</dbReference>
<evidence type="ECO:0000256" key="8">
    <source>
        <dbReference type="ARBA" id="ARBA00023136"/>
    </source>
</evidence>
<evidence type="ECO:0000313" key="21">
    <source>
        <dbReference type="Proteomes" id="UP000008782"/>
    </source>
</evidence>
<dbReference type="GO" id="GO:0031505">
    <property type="term" value="P:fungal-type cell wall organization"/>
    <property type="evidence" value="ECO:0007669"/>
    <property type="project" value="TreeGrafter"/>
</dbReference>
<comment type="subcellular location">
    <subcellularLocation>
        <location evidence="2">Membrane</location>
        <topology evidence="2">Lipid-anchor</topology>
        <topology evidence="2">GPI-anchor</topology>
    </subcellularLocation>
</comment>
<dbReference type="eggNOG" id="ENOG502QVQI">
    <property type="taxonomic scope" value="Eukaryota"/>
</dbReference>
<keyword evidence="11" id="KW-0326">Glycosidase</keyword>
<dbReference type="Proteomes" id="UP000008782">
    <property type="component" value="Unassembled WGS sequence"/>
</dbReference>
<evidence type="ECO:0000256" key="3">
    <source>
        <dbReference type="ARBA" id="ARBA00022622"/>
    </source>
</evidence>
<gene>
    <name evidence="20" type="ORF">GLRG_11251</name>
</gene>
<dbReference type="GO" id="GO:0009277">
    <property type="term" value="C:fungal-type cell wall"/>
    <property type="evidence" value="ECO:0007669"/>
    <property type="project" value="TreeGrafter"/>
</dbReference>
<sequence length="460" mass="47987">MLSILPLGLALLGTSTVLAQTPPSCSLTNKCPEDAPCCSQYGQCGTGAFCLGGCDPRMSFSLDACVPAPVCQDKKMPMNSLDKIVDISKYLGDPSKADWVAQGEPALYNKEAVLLTMPAKSVGTVLASTTYMWYGNVKATIRTSRGPGVVTAFILYGDVKDEIDYEWVGADLEMSQTNYYFQGIPKYDQSGNISLSDTFSNWHTYEISWTPDEIQWLVDGQVGRTKKRSDTWNATAQQWDYPQTPARVQLSIWPGGADTNAKGTIDWAGGPINWDSEDIKNAGYYYAMVKDVEISCFNANTPPGTNNKKSYYYNNIRSTNDTVVDSDKGTILQSFLGTGLDMDAGATTASGSAAKPTVTAATIPGGSNAGPGNDHSSNDNSSPSSGAGSGSGSGSGSGDSGSGSGSGSGSSSCGAGGFSQDCNSNGNSGSNNTSDGACRKSSLGASAFAALVAASALFWL</sequence>
<evidence type="ECO:0000256" key="1">
    <source>
        <dbReference type="ARBA" id="ARBA00000822"/>
    </source>
</evidence>
<feature type="compositionally biased region" description="Low complexity" evidence="17">
    <location>
        <begin position="370"/>
        <end position="386"/>
    </location>
</feature>
<keyword evidence="6 18" id="KW-0732">Signal</keyword>
<evidence type="ECO:0000256" key="18">
    <source>
        <dbReference type="SAM" id="SignalP"/>
    </source>
</evidence>
<keyword evidence="10" id="KW-0449">Lipoprotein</keyword>
<dbReference type="PROSITE" id="PS51762">
    <property type="entry name" value="GH16_2"/>
    <property type="match status" value="1"/>
</dbReference>
<dbReference type="GO" id="GO:0016757">
    <property type="term" value="F:glycosyltransferase activity"/>
    <property type="evidence" value="ECO:0007669"/>
    <property type="project" value="UniProtKB-KW"/>
</dbReference>
<dbReference type="PANTHER" id="PTHR10963">
    <property type="entry name" value="GLYCOSYL HYDROLASE-RELATED"/>
    <property type="match status" value="1"/>
</dbReference>
<dbReference type="OrthoDB" id="4781at2759"/>
<dbReference type="InterPro" id="IPR017168">
    <property type="entry name" value="CHR-like"/>
</dbReference>
<keyword evidence="5" id="KW-0808">Transferase</keyword>
<evidence type="ECO:0000256" key="7">
    <source>
        <dbReference type="ARBA" id="ARBA00022801"/>
    </source>
</evidence>
<evidence type="ECO:0000256" key="9">
    <source>
        <dbReference type="ARBA" id="ARBA00023180"/>
    </source>
</evidence>
<evidence type="ECO:0000256" key="11">
    <source>
        <dbReference type="ARBA" id="ARBA00023295"/>
    </source>
</evidence>
<dbReference type="EMBL" id="GG697409">
    <property type="protein sequence ID" value="EFQ36107.1"/>
    <property type="molecule type" value="Genomic_DNA"/>
</dbReference>
<evidence type="ECO:0000256" key="15">
    <source>
        <dbReference type="PIRNR" id="PIRNR037299"/>
    </source>
</evidence>
<dbReference type="PROSITE" id="PS00026">
    <property type="entry name" value="CHIT_BIND_I_1"/>
    <property type="match status" value="1"/>
</dbReference>
<comment type="catalytic activity">
    <reaction evidence="1">
        <text>Random endo-hydrolysis of N-acetyl-beta-D-glucosaminide (1-&gt;4)-beta-linkages in chitin and chitodextrins.</text>
        <dbReference type="EC" id="3.2.1.14"/>
    </reaction>
</comment>
<dbReference type="GO" id="GO:0098552">
    <property type="term" value="C:side of membrane"/>
    <property type="evidence" value="ECO:0007669"/>
    <property type="project" value="UniProtKB-KW"/>
</dbReference>
<evidence type="ECO:0000313" key="20">
    <source>
        <dbReference type="EMBL" id="EFQ36107.1"/>
    </source>
</evidence>
<dbReference type="RefSeq" id="XP_008100127.1">
    <property type="nucleotide sequence ID" value="XM_008101936.1"/>
</dbReference>
<feature type="active site" description="Nucleophile" evidence="16">
    <location>
        <position position="162"/>
    </location>
</feature>
<protein>
    <recommendedName>
        <fullName evidence="15">Crh-like protein</fullName>
        <ecNumber evidence="15">3.2.-.-</ecNumber>
    </recommendedName>
</protein>
<evidence type="ECO:0000256" key="6">
    <source>
        <dbReference type="ARBA" id="ARBA00022729"/>
    </source>
</evidence>
<dbReference type="InterPro" id="IPR000757">
    <property type="entry name" value="Beta-glucanase-like"/>
</dbReference>
<comment type="function">
    <text evidence="14">Dual chitinase/transglycosylase that plays a role in cell wall architecture. Chitinase and transglycosylase activities are coupled. Required for the polysaccharide cross-linking at the septa and the cell wall. More specifically, transfers chitin to 1,6-beta-glucan in the cell wall.</text>
</comment>
<dbReference type="VEuPathDB" id="FungiDB:GLRG_11251"/>
<evidence type="ECO:0000259" key="19">
    <source>
        <dbReference type="PROSITE" id="PS51762"/>
    </source>
</evidence>
<evidence type="ECO:0000256" key="13">
    <source>
        <dbReference type="ARBA" id="ARBA00038074"/>
    </source>
</evidence>
<dbReference type="GeneID" id="24416616"/>
<evidence type="ECO:0000256" key="10">
    <source>
        <dbReference type="ARBA" id="ARBA00023288"/>
    </source>
</evidence>
<feature type="region of interest" description="Disordered" evidence="17">
    <location>
        <begin position="347"/>
        <end position="415"/>
    </location>
</feature>
<accession>E3QZ19</accession>
<feature type="domain" description="GH16" evidence="19">
    <location>
        <begin position="15"/>
        <end position="276"/>
    </location>
</feature>
<reference evidence="21" key="1">
    <citation type="journal article" date="2012" name="Nat. Genet.">
        <title>Lifestyle transitions in plant pathogenic Colletotrichum fungi deciphered by genome and transcriptome analyses.</title>
        <authorList>
            <person name="O'Connell R.J."/>
            <person name="Thon M.R."/>
            <person name="Hacquard S."/>
            <person name="Amyotte S.G."/>
            <person name="Kleemann J."/>
            <person name="Torres M.F."/>
            <person name="Damm U."/>
            <person name="Buiate E.A."/>
            <person name="Epstein L."/>
            <person name="Alkan N."/>
            <person name="Altmueller J."/>
            <person name="Alvarado-Balderrama L."/>
            <person name="Bauser C.A."/>
            <person name="Becker C."/>
            <person name="Birren B.W."/>
            <person name="Chen Z."/>
            <person name="Choi J."/>
            <person name="Crouch J.A."/>
            <person name="Duvick J.P."/>
            <person name="Farman M.A."/>
            <person name="Gan P."/>
            <person name="Heiman D."/>
            <person name="Henrissat B."/>
            <person name="Howard R.J."/>
            <person name="Kabbage M."/>
            <person name="Koch C."/>
            <person name="Kracher B."/>
            <person name="Kubo Y."/>
            <person name="Law A.D."/>
            <person name="Lebrun M.-H."/>
            <person name="Lee Y.-H."/>
            <person name="Miyara I."/>
            <person name="Moore N."/>
            <person name="Neumann U."/>
            <person name="Nordstroem K."/>
            <person name="Panaccione D.G."/>
            <person name="Panstruga R."/>
            <person name="Place M."/>
            <person name="Proctor R.H."/>
            <person name="Prusky D."/>
            <person name="Rech G."/>
            <person name="Reinhardt R."/>
            <person name="Rollins J.A."/>
            <person name="Rounsley S."/>
            <person name="Schardl C.L."/>
            <person name="Schwartz D.C."/>
            <person name="Shenoy N."/>
            <person name="Shirasu K."/>
            <person name="Sikhakolli U.R."/>
            <person name="Stueber K."/>
            <person name="Sukno S.A."/>
            <person name="Sweigard J.A."/>
            <person name="Takano Y."/>
            <person name="Takahara H."/>
            <person name="Trail F."/>
            <person name="van der Does H.C."/>
            <person name="Voll L.M."/>
            <person name="Will I."/>
            <person name="Young S."/>
            <person name="Zeng Q."/>
            <person name="Zhang J."/>
            <person name="Zhou S."/>
            <person name="Dickman M.B."/>
            <person name="Schulze-Lefert P."/>
            <person name="Ver Loren van Themaat E."/>
            <person name="Ma L.-J."/>
            <person name="Vaillancourt L.J."/>
        </authorList>
    </citation>
    <scope>NUCLEOTIDE SEQUENCE [LARGE SCALE GENOMIC DNA]</scope>
    <source>
        <strain evidence="21">M1.001 / M2 / FGSC 10212</strain>
    </source>
</reference>
<evidence type="ECO:0000256" key="17">
    <source>
        <dbReference type="SAM" id="MobiDB-lite"/>
    </source>
</evidence>
<dbReference type="PANTHER" id="PTHR10963:SF22">
    <property type="entry name" value="GLYCOSIDASE CRH2-RELATED"/>
    <property type="match status" value="1"/>
</dbReference>
<feature type="chain" id="PRO_5003179002" description="Crh-like protein" evidence="18">
    <location>
        <begin position="20"/>
        <end position="460"/>
    </location>
</feature>